<dbReference type="InterPro" id="IPR001406">
    <property type="entry name" value="PsdUridine_synth_TruA"/>
</dbReference>
<dbReference type="STRING" id="6248.A0A0K0DW70"/>
<dbReference type="PANTHER" id="PTHR11142">
    <property type="entry name" value="PSEUDOURIDYLATE SYNTHASE"/>
    <property type="match status" value="1"/>
</dbReference>
<dbReference type="WBParaSite" id="TCONS_00006141.p1">
    <property type="protein sequence ID" value="TCONS_00006141.p1"/>
    <property type="gene ID" value="XLOC_004319"/>
</dbReference>
<evidence type="ECO:0000313" key="6">
    <source>
        <dbReference type="Proteomes" id="UP000035681"/>
    </source>
</evidence>
<evidence type="ECO:0000256" key="4">
    <source>
        <dbReference type="RuleBase" id="RU003792"/>
    </source>
</evidence>
<evidence type="ECO:0000259" key="5">
    <source>
        <dbReference type="Pfam" id="PF01416"/>
    </source>
</evidence>
<dbReference type="Gene3D" id="3.30.70.580">
    <property type="entry name" value="Pseudouridine synthase I, catalytic domain, N-terminal subdomain"/>
    <property type="match status" value="1"/>
</dbReference>
<comment type="similarity">
    <text evidence="1 4">Belongs to the tRNA pseudouridine synthase TruA family.</text>
</comment>
<keyword evidence="3 4" id="KW-0413">Isomerase</keyword>
<dbReference type="InterPro" id="IPR020094">
    <property type="entry name" value="TruA/RsuA/RluB/E/F_N"/>
</dbReference>
<feature type="domain" description="Pseudouridine synthase I TruA alpha/beta" evidence="5">
    <location>
        <begin position="169"/>
        <end position="295"/>
    </location>
</feature>
<dbReference type="InterPro" id="IPR020103">
    <property type="entry name" value="PsdUridine_synth_cat_dom_sf"/>
</dbReference>
<dbReference type="Pfam" id="PF01416">
    <property type="entry name" value="PseudoU_synth_1"/>
    <property type="match status" value="1"/>
</dbReference>
<dbReference type="PANTHER" id="PTHR11142:SF0">
    <property type="entry name" value="TRNA PSEUDOURIDINE SYNTHASE-LIKE 1"/>
    <property type="match status" value="1"/>
</dbReference>
<dbReference type="InterPro" id="IPR020095">
    <property type="entry name" value="PsdUridine_synth_TruA_C"/>
</dbReference>
<evidence type="ECO:0000256" key="3">
    <source>
        <dbReference type="ARBA" id="ARBA00023235"/>
    </source>
</evidence>
<evidence type="ECO:0000313" key="7">
    <source>
        <dbReference type="WBParaSite" id="SSTP_0000148600.1"/>
    </source>
</evidence>
<sequence length="334" mass="39097">MSLRYLLRVSYDGSRYPEMAKGNTKIGVVDLLEKIISYSLSNDYSLRARCFPSSRTDAGVHAINNAIMVQVPLENDLSCNKKDFLKKWNFLIDSINPNSMKVLDFNEVVHGFSNRHHVSYRIYTYRLAIAKNFEIYENFKNSPSIVCMSEMNYSWILPPGFDTGKAQEACNMFKGCHNFASYYKHPERQRRKEISGNKPFQNTERNILLANVGIGKEKVFENDLYDYVNISIVSRSFIREQIRRMLSIIVAYSYGRIKMSTIKYLFDNPKPSNFYDMKIHVAPPNGLFLTDVVYDPQMYLKPIPHYTTMLDFYKWKNELNSWTYEDSDGETHFF</sequence>
<reference evidence="7" key="1">
    <citation type="submission" date="2015-08" db="UniProtKB">
        <authorList>
            <consortium name="WormBaseParasite"/>
        </authorList>
    </citation>
    <scope>IDENTIFICATION</scope>
</reference>
<accession>A0A0K0DW70</accession>
<dbReference type="SUPFAM" id="SSF55120">
    <property type="entry name" value="Pseudouridine synthase"/>
    <property type="match status" value="1"/>
</dbReference>
<proteinExistence type="inferred from homology"/>
<dbReference type="Proteomes" id="UP000035681">
    <property type="component" value="Unplaced"/>
</dbReference>
<evidence type="ECO:0000256" key="1">
    <source>
        <dbReference type="ARBA" id="ARBA00009375"/>
    </source>
</evidence>
<evidence type="ECO:0000256" key="2">
    <source>
        <dbReference type="ARBA" id="ARBA00022694"/>
    </source>
</evidence>
<name>A0A0K0DW70_STRER</name>
<dbReference type="GO" id="GO:0031119">
    <property type="term" value="P:tRNA pseudouridine synthesis"/>
    <property type="evidence" value="ECO:0007669"/>
    <property type="project" value="TreeGrafter"/>
</dbReference>
<dbReference type="Gene3D" id="3.30.70.660">
    <property type="entry name" value="Pseudouridine synthase I, catalytic domain, C-terminal subdomain"/>
    <property type="match status" value="1"/>
</dbReference>
<organism evidence="7">
    <name type="scientific">Strongyloides stercoralis</name>
    <name type="common">Threadworm</name>
    <dbReference type="NCBI Taxonomy" id="6248"/>
    <lineage>
        <taxon>Eukaryota</taxon>
        <taxon>Metazoa</taxon>
        <taxon>Ecdysozoa</taxon>
        <taxon>Nematoda</taxon>
        <taxon>Chromadorea</taxon>
        <taxon>Rhabditida</taxon>
        <taxon>Tylenchina</taxon>
        <taxon>Panagrolaimomorpha</taxon>
        <taxon>Strongyloidoidea</taxon>
        <taxon>Strongyloididae</taxon>
        <taxon>Strongyloides</taxon>
    </lineage>
</organism>
<dbReference type="GO" id="GO:0003723">
    <property type="term" value="F:RNA binding"/>
    <property type="evidence" value="ECO:0007669"/>
    <property type="project" value="InterPro"/>
</dbReference>
<dbReference type="GO" id="GO:0160147">
    <property type="term" value="F:tRNA pseudouridine(38-40) synthase activity"/>
    <property type="evidence" value="ECO:0007669"/>
    <property type="project" value="UniProtKB-EC"/>
</dbReference>
<dbReference type="AlphaFoldDB" id="A0A0K0DW70"/>
<dbReference type="WBParaSite" id="SSTP_0000148600.1">
    <property type="protein sequence ID" value="SSTP_0000148600.1"/>
    <property type="gene ID" value="SSTP_0000148600"/>
</dbReference>
<dbReference type="InterPro" id="IPR020097">
    <property type="entry name" value="PsdUridine_synth_TruA_a/b_dom"/>
</dbReference>
<protein>
    <recommendedName>
        <fullName evidence="4">tRNA pseudouridine synthase</fullName>
        <ecNumber evidence="4">5.4.99.12</ecNumber>
    </recommendedName>
</protein>
<keyword evidence="6" id="KW-1185">Reference proteome</keyword>
<comment type="catalytic activity">
    <reaction evidence="4">
        <text>uridine(38/39/40) in tRNA = pseudouridine(38/39/40) in tRNA</text>
        <dbReference type="Rhea" id="RHEA:22376"/>
        <dbReference type="Rhea" id="RHEA-COMP:10085"/>
        <dbReference type="Rhea" id="RHEA-COMP:10087"/>
        <dbReference type="ChEBI" id="CHEBI:65314"/>
        <dbReference type="ChEBI" id="CHEBI:65315"/>
        <dbReference type="EC" id="5.4.99.12"/>
    </reaction>
</comment>
<dbReference type="EC" id="5.4.99.12" evidence="4"/>
<keyword evidence="2 4" id="KW-0819">tRNA processing</keyword>